<feature type="region of interest" description="Disordered" evidence="1">
    <location>
        <begin position="385"/>
        <end position="405"/>
    </location>
</feature>
<dbReference type="AlphaFoldDB" id="A0A6H0V6B9"/>
<protein>
    <submittedName>
        <fullName evidence="2">Uncharacterized protein</fullName>
    </submittedName>
</protein>
<dbReference type="EMBL" id="CP047225">
    <property type="protein sequence ID" value="QIW62523.1"/>
    <property type="molecule type" value="Genomic_DNA"/>
</dbReference>
<evidence type="ECO:0000256" key="1">
    <source>
        <dbReference type="SAM" id="MobiDB-lite"/>
    </source>
</evidence>
<proteinExistence type="predicted"/>
<feature type="compositionally biased region" description="Polar residues" evidence="1">
    <location>
        <begin position="394"/>
        <end position="405"/>
    </location>
</feature>
<evidence type="ECO:0000313" key="2">
    <source>
        <dbReference type="EMBL" id="QIW62523.1"/>
    </source>
</evidence>
<name>A0A6H0V6B9_9BACT</name>
<organism evidence="2 3">
    <name type="scientific">Mycoplasmopsis gallinacea</name>
    <dbReference type="NCBI Taxonomy" id="29556"/>
    <lineage>
        <taxon>Bacteria</taxon>
        <taxon>Bacillati</taxon>
        <taxon>Mycoplasmatota</taxon>
        <taxon>Mycoplasmoidales</taxon>
        <taxon>Metamycoplasmataceae</taxon>
        <taxon>Mycoplasmopsis</taxon>
    </lineage>
</organism>
<reference evidence="2 3" key="1">
    <citation type="submission" date="2019-12" db="EMBL/GenBank/DDBJ databases">
        <title>Sequencing and analysis of the whole genome of Mycoplasma gallinaceum strain Peacock20181011.</title>
        <authorList>
            <person name="Liu X."/>
            <person name="Qin Z."/>
            <person name="Xu H."/>
        </authorList>
    </citation>
    <scope>NUCLEOTIDE SEQUENCE [LARGE SCALE GENOMIC DNA]</scope>
    <source>
        <strain evidence="2 3">Peacock20181011</strain>
    </source>
</reference>
<sequence length="499" mass="57459">MTYEQISKVLGISLQDYNQKNNSLTGDFKVSKLLAKISGTEDENTNFKKLVSNIFETCDALINQKASIIFERLEFNTEHITELISPKRVELLRSCIYNEIAFRISTNQYPENINSVNLLSSSVNVYGDVRTFGIADSFLNPVAQRILVNSDFENIETDINEYLNNISVVGKQEFTQKISELSTYINSLNEERKQSILKLHALLQHERNLWTDAINQNTFDLNRRLVMVELPLMNIQSVLNNQKETTENIKSDLESTKSTLLSVETKQREQITQGLENVKNDLLEKQRVINEAQGAAISNLKTKQTEIDEKLKKIPYNDINFTHWFKQTLSDIDETYEIINQSIDESSTIEELKQKDQELENALERKVEYDSIQEIQSNFAQIQSRMNELESREPSGTGNTSQNPQIEANTNEIARVATNLGKTNKRVQTLENLNLSEELKAIKFDLKSLYEFVVKFVFKGHIMHADQIDYPNSFDENEAQTWSDEPHFNWEAKGLTNDN</sequence>
<accession>A0A6H0V6B9</accession>
<evidence type="ECO:0000313" key="3">
    <source>
        <dbReference type="Proteomes" id="UP000503310"/>
    </source>
</evidence>
<gene>
    <name evidence="2" type="ORF">GOQ20_03835</name>
</gene>
<dbReference type="Proteomes" id="UP000503310">
    <property type="component" value="Chromosome"/>
</dbReference>
<dbReference type="RefSeq" id="WP_167845477.1">
    <property type="nucleotide sequence ID" value="NZ_CP047225.1"/>
</dbReference>